<dbReference type="InterPro" id="IPR013087">
    <property type="entry name" value="Znf_C2H2_type"/>
</dbReference>
<dbReference type="Proteomes" id="UP001175261">
    <property type="component" value="Unassembled WGS sequence"/>
</dbReference>
<feature type="compositionally biased region" description="Polar residues" evidence="8">
    <location>
        <begin position="292"/>
        <end position="315"/>
    </location>
</feature>
<evidence type="ECO:0000256" key="2">
    <source>
        <dbReference type="ARBA" id="ARBA00022723"/>
    </source>
</evidence>
<proteinExistence type="predicted"/>
<keyword evidence="11" id="KW-1185">Reference proteome</keyword>
<evidence type="ECO:0000256" key="4">
    <source>
        <dbReference type="ARBA" id="ARBA00022771"/>
    </source>
</evidence>
<accession>A0AA39GDM1</accession>
<gene>
    <name evidence="10" type="ORF">NLU13_7879</name>
</gene>
<feature type="compositionally biased region" description="Basic and acidic residues" evidence="8">
    <location>
        <begin position="402"/>
        <end position="413"/>
    </location>
</feature>
<dbReference type="EMBL" id="JAPDFR010000007">
    <property type="protein sequence ID" value="KAK0385403.1"/>
    <property type="molecule type" value="Genomic_DNA"/>
</dbReference>
<feature type="compositionally biased region" description="Basic residues" evidence="8">
    <location>
        <begin position="117"/>
        <end position="129"/>
    </location>
</feature>
<keyword evidence="5" id="KW-0862">Zinc</keyword>
<evidence type="ECO:0000256" key="3">
    <source>
        <dbReference type="ARBA" id="ARBA00022737"/>
    </source>
</evidence>
<protein>
    <recommendedName>
        <fullName evidence="9">C2H2-type domain-containing protein</fullName>
    </recommendedName>
</protein>
<evidence type="ECO:0000259" key="9">
    <source>
        <dbReference type="PROSITE" id="PS50157"/>
    </source>
</evidence>
<feature type="region of interest" description="Disordered" evidence="8">
    <location>
        <begin position="766"/>
        <end position="789"/>
    </location>
</feature>
<dbReference type="Gene3D" id="3.30.160.60">
    <property type="entry name" value="Classic Zinc Finger"/>
    <property type="match status" value="1"/>
</dbReference>
<evidence type="ECO:0000313" key="11">
    <source>
        <dbReference type="Proteomes" id="UP001175261"/>
    </source>
</evidence>
<dbReference type="PROSITE" id="PS50157">
    <property type="entry name" value="ZINC_FINGER_C2H2_2"/>
    <property type="match status" value="1"/>
</dbReference>
<dbReference type="InterPro" id="IPR007219">
    <property type="entry name" value="XnlR_reg_dom"/>
</dbReference>
<reference evidence="10" key="1">
    <citation type="submission" date="2022-10" db="EMBL/GenBank/DDBJ databases">
        <title>Determination and structural analysis of whole genome sequence of Sarocladium strictum F4-1.</title>
        <authorList>
            <person name="Hu L."/>
            <person name="Jiang Y."/>
        </authorList>
    </citation>
    <scope>NUCLEOTIDE SEQUENCE</scope>
    <source>
        <strain evidence="10">F4-1</strain>
    </source>
</reference>
<feature type="region of interest" description="Disordered" evidence="8">
    <location>
        <begin position="861"/>
        <end position="880"/>
    </location>
</feature>
<evidence type="ECO:0000256" key="7">
    <source>
        <dbReference type="PROSITE-ProRule" id="PRU00042"/>
    </source>
</evidence>
<feature type="compositionally biased region" description="Low complexity" evidence="8">
    <location>
        <begin position="136"/>
        <end position="169"/>
    </location>
</feature>
<dbReference type="Pfam" id="PF04082">
    <property type="entry name" value="Fungal_trans"/>
    <property type="match status" value="1"/>
</dbReference>
<feature type="compositionally biased region" description="Polar residues" evidence="8">
    <location>
        <begin position="767"/>
        <end position="777"/>
    </location>
</feature>
<dbReference type="PROSITE" id="PS00028">
    <property type="entry name" value="ZINC_FINGER_C2H2_1"/>
    <property type="match status" value="2"/>
</dbReference>
<sequence>MDVNMEVNATGTGNTSAVVAKAAPGREKAFACTHPGCAKSFTRAEHLHRHALNHVPGGGVACPLCQAHFKRPDLLGRHMERHQQKDIEAGGPGCGVLDTRKRAWQAPDGTIKETKPRARPLVRVRKSARAPKAGVQRQNHQQQQQQQSSISGEEQRRQQASSEQEQEASTSPIEEESHLAWDYSRDEDDTAHDLNQTFTQGLHDHGAGLHQTINECPVDYSAQLDYTFGAPELSSASAGYDELDYDQIFQPDTASSFNMPYTTALDYGWLFNSTKATLPLPIPGREADLTSSLIPNTQSSQPFSISPHSTSSQLWSLPSDSGFGDGSGVVPGSNSCGEQDSTPLSSPQTTGFNAISVQNTSLHPTIDPMLGHNNPSGGHYARAHTRKQQGHHQQQQQRKRQQKPDSQRIHISERPFSTLDGKINVPVLGESTRKVLLEVIESCGPSLPNGPDVSVWELPLLSLDALQEYLELFFKRFNTAYPLLHLPTFAPDKTEPLLLIAILLLGATYSTKDAHQVAVCIHDVIRPCIFAHAGFSAKPQLWSLQTILLVECFGKSRAGLKQHEMSHLFHGLLINLIRRSDCQSVKPKGPEMRPRPDFDENATWHQWAADEEKKRLALFCFMWDTEHAVLFCQSLCMSSFELRVDLPCPQAIWEARDSVSWASAWRSIPPAGREIPYLLAVKSYLNPSTPKTFPLDAMSRVLVLHGLMSVAWDMQRRDQTSLGMNPINNITSQLDWRRVIGEAYDAWQRDFDVHCATAVAHMRGNSAHDNYNPNSTSHGDHEGAGSPQEQLRTRRYALWSFAAAYSTLAGCAQILLNMDFLDVQVYAGARQILGRPVQQKDYIRSAAVVKKWAAAPKTTASGVSLDNTSATTSSAGSTPAKHCATTAATYAALNLHRHIDHLTRQDAMSLFHVPWCIYLLTLTLWASQHARAVEPSSHGTLGVLAMDEDDDEMVWDAHAEMQGLLLSLIENDGAPPRSGAAKRRTNGLVWIMTETLTKVRWGIIHGAVSVLKGLVPQRLIHRYDEPVDSKDFVCV</sequence>
<dbReference type="PANTHER" id="PTHR40626:SF18">
    <property type="entry name" value="NICOTINATE CATABOLISM CLUSTER-SPECIFIC TRANSCRIPTION FACTOR"/>
    <property type="match status" value="1"/>
</dbReference>
<dbReference type="CDD" id="cd12148">
    <property type="entry name" value="fungal_TF_MHR"/>
    <property type="match status" value="1"/>
</dbReference>
<feature type="compositionally biased region" description="Low complexity" evidence="8">
    <location>
        <begin position="868"/>
        <end position="880"/>
    </location>
</feature>
<evidence type="ECO:0000313" key="10">
    <source>
        <dbReference type="EMBL" id="KAK0385403.1"/>
    </source>
</evidence>
<dbReference type="PANTHER" id="PTHR40626">
    <property type="entry name" value="MIP31509P"/>
    <property type="match status" value="1"/>
</dbReference>
<feature type="compositionally biased region" description="Basic residues" evidence="8">
    <location>
        <begin position="381"/>
        <end position="390"/>
    </location>
</feature>
<dbReference type="InterPro" id="IPR036236">
    <property type="entry name" value="Znf_C2H2_sf"/>
</dbReference>
<keyword evidence="6" id="KW-0539">Nucleus</keyword>
<comment type="caution">
    <text evidence="10">The sequence shown here is derived from an EMBL/GenBank/DDBJ whole genome shotgun (WGS) entry which is preliminary data.</text>
</comment>
<feature type="region of interest" description="Disordered" evidence="8">
    <location>
        <begin position="292"/>
        <end position="413"/>
    </location>
</feature>
<dbReference type="GO" id="GO:0006351">
    <property type="term" value="P:DNA-templated transcription"/>
    <property type="evidence" value="ECO:0007669"/>
    <property type="project" value="InterPro"/>
</dbReference>
<dbReference type="SMART" id="SM00355">
    <property type="entry name" value="ZnF_C2H2"/>
    <property type="match status" value="2"/>
</dbReference>
<evidence type="ECO:0000256" key="5">
    <source>
        <dbReference type="ARBA" id="ARBA00022833"/>
    </source>
</evidence>
<dbReference type="GO" id="GO:0000981">
    <property type="term" value="F:DNA-binding transcription factor activity, RNA polymerase II-specific"/>
    <property type="evidence" value="ECO:0007669"/>
    <property type="project" value="InterPro"/>
</dbReference>
<dbReference type="GO" id="GO:0000785">
    <property type="term" value="C:chromatin"/>
    <property type="evidence" value="ECO:0007669"/>
    <property type="project" value="TreeGrafter"/>
</dbReference>
<keyword evidence="2" id="KW-0479">Metal-binding</keyword>
<keyword evidence="4 7" id="KW-0863">Zinc-finger</keyword>
<keyword evidence="3" id="KW-0677">Repeat</keyword>
<feature type="domain" description="C2H2-type" evidence="9">
    <location>
        <begin position="30"/>
        <end position="54"/>
    </location>
</feature>
<dbReference type="SUPFAM" id="SSF57667">
    <property type="entry name" value="beta-beta-alpha zinc fingers"/>
    <property type="match status" value="1"/>
</dbReference>
<feature type="region of interest" description="Disordered" evidence="8">
    <location>
        <begin position="105"/>
        <end position="178"/>
    </location>
</feature>
<feature type="compositionally biased region" description="Polar residues" evidence="8">
    <location>
        <begin position="334"/>
        <end position="363"/>
    </location>
</feature>
<comment type="subcellular location">
    <subcellularLocation>
        <location evidence="1">Nucleus</location>
    </subcellularLocation>
</comment>
<dbReference type="InterPro" id="IPR051059">
    <property type="entry name" value="VerF-like"/>
</dbReference>
<dbReference type="GO" id="GO:0000978">
    <property type="term" value="F:RNA polymerase II cis-regulatory region sequence-specific DNA binding"/>
    <property type="evidence" value="ECO:0007669"/>
    <property type="project" value="InterPro"/>
</dbReference>
<evidence type="ECO:0000256" key="6">
    <source>
        <dbReference type="ARBA" id="ARBA00023242"/>
    </source>
</evidence>
<evidence type="ECO:0000256" key="1">
    <source>
        <dbReference type="ARBA" id="ARBA00004123"/>
    </source>
</evidence>
<dbReference type="GO" id="GO:0008270">
    <property type="term" value="F:zinc ion binding"/>
    <property type="evidence" value="ECO:0007669"/>
    <property type="project" value="UniProtKB-KW"/>
</dbReference>
<dbReference type="GO" id="GO:0005634">
    <property type="term" value="C:nucleus"/>
    <property type="evidence" value="ECO:0007669"/>
    <property type="project" value="UniProtKB-SubCell"/>
</dbReference>
<evidence type="ECO:0000256" key="8">
    <source>
        <dbReference type="SAM" id="MobiDB-lite"/>
    </source>
</evidence>
<name>A0AA39GDM1_SARSR</name>
<organism evidence="10 11">
    <name type="scientific">Sarocladium strictum</name>
    <name type="common">Black bundle disease fungus</name>
    <name type="synonym">Acremonium strictum</name>
    <dbReference type="NCBI Taxonomy" id="5046"/>
    <lineage>
        <taxon>Eukaryota</taxon>
        <taxon>Fungi</taxon>
        <taxon>Dikarya</taxon>
        <taxon>Ascomycota</taxon>
        <taxon>Pezizomycotina</taxon>
        <taxon>Sordariomycetes</taxon>
        <taxon>Hypocreomycetidae</taxon>
        <taxon>Hypocreales</taxon>
        <taxon>Sarocladiaceae</taxon>
        <taxon>Sarocladium</taxon>
    </lineage>
</organism>
<dbReference type="AlphaFoldDB" id="A0AA39GDM1"/>